<keyword evidence="11" id="KW-1185">Reference proteome</keyword>
<gene>
    <name evidence="10" type="ORF">N656DRAFT_612500</name>
</gene>
<dbReference type="Pfam" id="PF11807">
    <property type="entry name" value="UstYa"/>
    <property type="match status" value="1"/>
</dbReference>
<evidence type="ECO:0000256" key="1">
    <source>
        <dbReference type="ARBA" id="ARBA00004167"/>
    </source>
</evidence>
<dbReference type="AlphaFoldDB" id="A0AAN6YT36"/>
<evidence type="ECO:0000256" key="6">
    <source>
        <dbReference type="ARBA" id="ARBA00023136"/>
    </source>
</evidence>
<dbReference type="GO" id="GO:0043386">
    <property type="term" value="P:mycotoxin biosynthetic process"/>
    <property type="evidence" value="ECO:0007669"/>
    <property type="project" value="InterPro"/>
</dbReference>
<dbReference type="EMBL" id="MU853339">
    <property type="protein sequence ID" value="KAK4113315.1"/>
    <property type="molecule type" value="Genomic_DNA"/>
</dbReference>
<keyword evidence="4 9" id="KW-1133">Transmembrane helix</keyword>
<comment type="pathway">
    <text evidence="2">Mycotoxin biosynthesis.</text>
</comment>
<name>A0AAN6YT36_9PEZI</name>
<evidence type="ECO:0000313" key="10">
    <source>
        <dbReference type="EMBL" id="KAK4113315.1"/>
    </source>
</evidence>
<comment type="subcellular location">
    <subcellularLocation>
        <location evidence="1">Membrane</location>
        <topology evidence="1">Single-pass membrane protein</topology>
    </subcellularLocation>
</comment>
<organism evidence="10 11">
    <name type="scientific">Canariomyces notabilis</name>
    <dbReference type="NCBI Taxonomy" id="2074819"/>
    <lineage>
        <taxon>Eukaryota</taxon>
        <taxon>Fungi</taxon>
        <taxon>Dikarya</taxon>
        <taxon>Ascomycota</taxon>
        <taxon>Pezizomycotina</taxon>
        <taxon>Sordariomycetes</taxon>
        <taxon>Sordariomycetidae</taxon>
        <taxon>Sordariales</taxon>
        <taxon>Chaetomiaceae</taxon>
        <taxon>Canariomyces</taxon>
    </lineage>
</organism>
<sequence length="251" mass="28654">MLGSFSDSKRYSKVGGVEHVDETPDPAWVAKQTHVSKTTWLPWLLHLLALAIYSVVFFVTQLNTKTCSPCFSESLLDAPIVWEGRTFFTNGYINGTDPYSNVNPNVDQVWEDLIERVIIVISEEEKNSLPGGRGTTRAYGTEGGYAASLEMRHQLHCLNWIRKAFYDESEDSRADPQKHVDHCFSYLYQSFLCFADVSVLTMTVVSNETHSKYHPLFNGTKQCRNFDVIKAWEDSRRAEYQDPPYGWSGED</sequence>
<evidence type="ECO:0000256" key="7">
    <source>
        <dbReference type="ARBA" id="ARBA00023180"/>
    </source>
</evidence>
<dbReference type="InterPro" id="IPR021765">
    <property type="entry name" value="UstYa-like"/>
</dbReference>
<keyword evidence="5" id="KW-0843">Virulence</keyword>
<evidence type="ECO:0000256" key="9">
    <source>
        <dbReference type="SAM" id="Phobius"/>
    </source>
</evidence>
<evidence type="ECO:0000256" key="3">
    <source>
        <dbReference type="ARBA" id="ARBA00022692"/>
    </source>
</evidence>
<accession>A0AAN6YT36</accession>
<evidence type="ECO:0000256" key="8">
    <source>
        <dbReference type="ARBA" id="ARBA00035112"/>
    </source>
</evidence>
<evidence type="ECO:0000256" key="5">
    <source>
        <dbReference type="ARBA" id="ARBA00023026"/>
    </source>
</evidence>
<keyword evidence="7" id="KW-0325">Glycoprotein</keyword>
<keyword evidence="3 9" id="KW-0812">Transmembrane</keyword>
<feature type="transmembrane region" description="Helical" evidence="9">
    <location>
        <begin position="40"/>
        <end position="60"/>
    </location>
</feature>
<dbReference type="PANTHER" id="PTHR33365:SF4">
    <property type="entry name" value="CYCLOCHLOROTINE BIOSYNTHESIS PROTEIN O"/>
    <property type="match status" value="1"/>
</dbReference>
<protein>
    <submittedName>
        <fullName evidence="10">Uncharacterized protein</fullName>
    </submittedName>
</protein>
<keyword evidence="6 9" id="KW-0472">Membrane</keyword>
<evidence type="ECO:0000256" key="2">
    <source>
        <dbReference type="ARBA" id="ARBA00004685"/>
    </source>
</evidence>
<reference evidence="10" key="1">
    <citation type="journal article" date="2023" name="Mol. Phylogenet. Evol.">
        <title>Genome-scale phylogeny and comparative genomics of the fungal order Sordariales.</title>
        <authorList>
            <person name="Hensen N."/>
            <person name="Bonometti L."/>
            <person name="Westerberg I."/>
            <person name="Brannstrom I.O."/>
            <person name="Guillou S."/>
            <person name="Cros-Aarteil S."/>
            <person name="Calhoun S."/>
            <person name="Haridas S."/>
            <person name="Kuo A."/>
            <person name="Mondo S."/>
            <person name="Pangilinan J."/>
            <person name="Riley R."/>
            <person name="LaButti K."/>
            <person name="Andreopoulos B."/>
            <person name="Lipzen A."/>
            <person name="Chen C."/>
            <person name="Yan M."/>
            <person name="Daum C."/>
            <person name="Ng V."/>
            <person name="Clum A."/>
            <person name="Steindorff A."/>
            <person name="Ohm R.A."/>
            <person name="Martin F."/>
            <person name="Silar P."/>
            <person name="Natvig D.O."/>
            <person name="Lalanne C."/>
            <person name="Gautier V."/>
            <person name="Ament-Velasquez S.L."/>
            <person name="Kruys A."/>
            <person name="Hutchinson M.I."/>
            <person name="Powell A.J."/>
            <person name="Barry K."/>
            <person name="Miller A.N."/>
            <person name="Grigoriev I.V."/>
            <person name="Debuchy R."/>
            <person name="Gladieux P."/>
            <person name="Hiltunen Thoren M."/>
            <person name="Johannesson H."/>
        </authorList>
    </citation>
    <scope>NUCLEOTIDE SEQUENCE</scope>
    <source>
        <strain evidence="10">CBS 508.74</strain>
    </source>
</reference>
<comment type="similarity">
    <text evidence="8">Belongs to the ustYa family.</text>
</comment>
<dbReference type="Proteomes" id="UP001302812">
    <property type="component" value="Unassembled WGS sequence"/>
</dbReference>
<dbReference type="GeneID" id="89934429"/>
<comment type="caution">
    <text evidence="10">The sequence shown here is derived from an EMBL/GenBank/DDBJ whole genome shotgun (WGS) entry which is preliminary data.</text>
</comment>
<evidence type="ECO:0000313" key="11">
    <source>
        <dbReference type="Proteomes" id="UP001302812"/>
    </source>
</evidence>
<evidence type="ECO:0000256" key="4">
    <source>
        <dbReference type="ARBA" id="ARBA00022989"/>
    </source>
</evidence>
<dbReference type="RefSeq" id="XP_064670885.1">
    <property type="nucleotide sequence ID" value="XM_064810304.1"/>
</dbReference>
<proteinExistence type="inferred from homology"/>
<reference evidence="10" key="2">
    <citation type="submission" date="2023-05" db="EMBL/GenBank/DDBJ databases">
        <authorList>
            <consortium name="Lawrence Berkeley National Laboratory"/>
            <person name="Steindorff A."/>
            <person name="Hensen N."/>
            <person name="Bonometti L."/>
            <person name="Westerberg I."/>
            <person name="Brannstrom I.O."/>
            <person name="Guillou S."/>
            <person name="Cros-Aarteil S."/>
            <person name="Calhoun S."/>
            <person name="Haridas S."/>
            <person name="Kuo A."/>
            <person name="Mondo S."/>
            <person name="Pangilinan J."/>
            <person name="Riley R."/>
            <person name="Labutti K."/>
            <person name="Andreopoulos B."/>
            <person name="Lipzen A."/>
            <person name="Chen C."/>
            <person name="Yanf M."/>
            <person name="Daum C."/>
            <person name="Ng V."/>
            <person name="Clum A."/>
            <person name="Ohm R."/>
            <person name="Martin F."/>
            <person name="Silar P."/>
            <person name="Natvig D."/>
            <person name="Lalanne C."/>
            <person name="Gautier V."/>
            <person name="Ament-Velasquez S.L."/>
            <person name="Kruys A."/>
            <person name="Hutchinson M.I."/>
            <person name="Powell A.J."/>
            <person name="Barry K."/>
            <person name="Miller A.N."/>
            <person name="Grigoriev I.V."/>
            <person name="Debuchy R."/>
            <person name="Gladieux P."/>
            <person name="Thoren M.H."/>
            <person name="Johannesson H."/>
        </authorList>
    </citation>
    <scope>NUCLEOTIDE SEQUENCE</scope>
    <source>
        <strain evidence="10">CBS 508.74</strain>
    </source>
</reference>
<dbReference type="GO" id="GO:0016020">
    <property type="term" value="C:membrane"/>
    <property type="evidence" value="ECO:0007669"/>
    <property type="project" value="UniProtKB-SubCell"/>
</dbReference>
<dbReference type="PANTHER" id="PTHR33365">
    <property type="entry name" value="YALI0B05434P"/>
    <property type="match status" value="1"/>
</dbReference>